<reference evidence="1 2" key="1">
    <citation type="submission" date="2024-03" db="EMBL/GenBank/DDBJ databases">
        <authorList>
            <person name="Gkanogiannis A."/>
            <person name="Becerra Lopez-Lavalle L."/>
        </authorList>
    </citation>
    <scope>NUCLEOTIDE SEQUENCE [LARGE SCALE GENOMIC DNA]</scope>
</reference>
<evidence type="ECO:0000313" key="2">
    <source>
        <dbReference type="Proteomes" id="UP001642487"/>
    </source>
</evidence>
<protein>
    <submittedName>
        <fullName evidence="1">Uncharacterized protein</fullName>
    </submittedName>
</protein>
<dbReference type="Proteomes" id="UP001642487">
    <property type="component" value="Chromosome 2"/>
</dbReference>
<organism evidence="1 2">
    <name type="scientific">Citrullus colocynthis</name>
    <name type="common">colocynth</name>
    <dbReference type="NCBI Taxonomy" id="252529"/>
    <lineage>
        <taxon>Eukaryota</taxon>
        <taxon>Viridiplantae</taxon>
        <taxon>Streptophyta</taxon>
        <taxon>Embryophyta</taxon>
        <taxon>Tracheophyta</taxon>
        <taxon>Spermatophyta</taxon>
        <taxon>Magnoliopsida</taxon>
        <taxon>eudicotyledons</taxon>
        <taxon>Gunneridae</taxon>
        <taxon>Pentapetalae</taxon>
        <taxon>rosids</taxon>
        <taxon>fabids</taxon>
        <taxon>Cucurbitales</taxon>
        <taxon>Cucurbitaceae</taxon>
        <taxon>Benincaseae</taxon>
        <taxon>Citrullus</taxon>
    </lineage>
</organism>
<name>A0ABP0Y3B6_9ROSI</name>
<gene>
    <name evidence="1" type="ORF">CITCOLO1_LOCUS6701</name>
</gene>
<dbReference type="EMBL" id="OZ021736">
    <property type="protein sequence ID" value="CAK9314928.1"/>
    <property type="molecule type" value="Genomic_DNA"/>
</dbReference>
<proteinExistence type="predicted"/>
<evidence type="ECO:0000313" key="1">
    <source>
        <dbReference type="EMBL" id="CAK9314928.1"/>
    </source>
</evidence>
<keyword evidence="2" id="KW-1185">Reference proteome</keyword>
<accession>A0ABP0Y3B6</accession>
<sequence>MVSRKSDPTIQPWLRIIVDIISKKQDLTLGEISREFLLTGIEIPESFSYKTTTSLMSARDIEALSVRRFVQAMSCKFNCKAMLYAGSYDPEKVDSNIQPMIFSLHVTYNGDTVICGIEGMGETALANSLCNKFKWKNDDPRREPSDDSTSFFIVRVGFHSLSRLFPP</sequence>